<feature type="region of interest" description="Disordered" evidence="1">
    <location>
        <begin position="552"/>
        <end position="640"/>
    </location>
</feature>
<sequence>MPSRQPRLSQKYKHVVSTGEVGWRHSAELSYSSNRYWTNKNLFQYCIDNALSVSSYSPSFPDVFYVSNNKRTIVMSEKYRVPLMFTLCWQWTKLKSLMTASEAERDRRWPVEKFEVLHIARVCKTLADAGISQEALANAGYAKGKEEQIKKWRYPTLDRVLTRFRMGCFSSECSQVEQFWDKYRETEYVKDVTEFDWMKWISEPRDGITMPPSEFHTGVSAEQFMQGLVIVNDQTWIWETPENPIPNTTPAWSIRQSQGKTQPIKPSPSGQSSSKSLSSASVQRSDTQTPPRVRRAQNPTFSTPVRQPEIMTAPTNSPNLISGLPNPPNSVASEPQSPAQTTFNAQDVDSEQTKSAKRISILTLAHTPSTFLTQAHTPSTYLYHDRNPFLPSPPLSTTSHTPTPSRSTSSVSANANTSESALPSNDPVSRQSNKPMLRVSTFSEIATKPSLSSQLQFHSPAYSTTSFGSSLSSSDLEEAAKTGIPVLSALKRMPEGSFLSAGPLGTSGSDRAVASECVTALPELPTTIPMSSASVPVTVNPTTNPAAAIVNATATSNSSDNQGSTNTTTRTRGLKRPGSPLQKPEVSTKARANVPSWLSHPHHLDPSSRNDAESIARPDKSTPAGSSSASAVASIPTPAPVPTLFTATTTTMNMVSRTAGGRGSVDAKTVGSGSESSSGTGRASETEDPSAKDLPQLPSIWGHSLAHLLG</sequence>
<name>A0A9P5TX69_9AGAR</name>
<gene>
    <name evidence="2" type="ORF">BDP27DRAFT_1455633</name>
</gene>
<feature type="compositionally biased region" description="Low complexity" evidence="1">
    <location>
        <begin position="240"/>
        <end position="250"/>
    </location>
</feature>
<feature type="compositionally biased region" description="Low complexity" evidence="1">
    <location>
        <begin position="267"/>
        <end position="285"/>
    </location>
</feature>
<feature type="compositionally biased region" description="Low complexity" evidence="1">
    <location>
        <begin position="395"/>
        <end position="421"/>
    </location>
</feature>
<feature type="compositionally biased region" description="Low complexity" evidence="1">
    <location>
        <begin position="669"/>
        <end position="683"/>
    </location>
</feature>
<dbReference type="Proteomes" id="UP000772434">
    <property type="component" value="Unassembled WGS sequence"/>
</dbReference>
<feature type="compositionally biased region" description="Basic and acidic residues" evidence="1">
    <location>
        <begin position="602"/>
        <end position="620"/>
    </location>
</feature>
<evidence type="ECO:0000313" key="2">
    <source>
        <dbReference type="EMBL" id="KAF9034510.1"/>
    </source>
</evidence>
<comment type="caution">
    <text evidence="2">The sequence shown here is derived from an EMBL/GenBank/DDBJ whole genome shotgun (WGS) entry which is preliminary data.</text>
</comment>
<accession>A0A9P5TX69</accession>
<feature type="compositionally biased region" description="Low complexity" evidence="1">
    <location>
        <begin position="621"/>
        <end position="640"/>
    </location>
</feature>
<feature type="region of interest" description="Disordered" evidence="1">
    <location>
        <begin position="656"/>
        <end position="698"/>
    </location>
</feature>
<dbReference type="AlphaFoldDB" id="A0A9P5TX69"/>
<dbReference type="OrthoDB" id="3062753at2759"/>
<protein>
    <submittedName>
        <fullName evidence="2">Uncharacterized protein</fullName>
    </submittedName>
</protein>
<dbReference type="EMBL" id="JADNRY010000621">
    <property type="protein sequence ID" value="KAF9034510.1"/>
    <property type="molecule type" value="Genomic_DNA"/>
</dbReference>
<feature type="compositionally biased region" description="Polar residues" evidence="1">
    <location>
        <begin position="329"/>
        <end position="347"/>
    </location>
</feature>
<reference evidence="2" key="1">
    <citation type="submission" date="2020-11" db="EMBL/GenBank/DDBJ databases">
        <authorList>
            <consortium name="DOE Joint Genome Institute"/>
            <person name="Ahrendt S."/>
            <person name="Riley R."/>
            <person name="Andreopoulos W."/>
            <person name="Labutti K."/>
            <person name="Pangilinan J."/>
            <person name="Ruiz-Duenas F.J."/>
            <person name="Barrasa J.M."/>
            <person name="Sanchez-Garcia M."/>
            <person name="Camarero S."/>
            <person name="Miyauchi S."/>
            <person name="Serrano A."/>
            <person name="Linde D."/>
            <person name="Babiker R."/>
            <person name="Drula E."/>
            <person name="Ayuso-Fernandez I."/>
            <person name="Pacheco R."/>
            <person name="Padilla G."/>
            <person name="Ferreira P."/>
            <person name="Barriuso J."/>
            <person name="Kellner H."/>
            <person name="Castanera R."/>
            <person name="Alfaro M."/>
            <person name="Ramirez L."/>
            <person name="Pisabarro A.G."/>
            <person name="Kuo A."/>
            <person name="Tritt A."/>
            <person name="Lipzen A."/>
            <person name="He G."/>
            <person name="Yan M."/>
            <person name="Ng V."/>
            <person name="Cullen D."/>
            <person name="Martin F."/>
            <person name="Rosso M.-N."/>
            <person name="Henrissat B."/>
            <person name="Hibbett D."/>
            <person name="Martinez A.T."/>
            <person name="Grigoriev I.V."/>
        </authorList>
    </citation>
    <scope>NUCLEOTIDE SEQUENCE</scope>
    <source>
        <strain evidence="2">AH 40177</strain>
    </source>
</reference>
<keyword evidence="3" id="KW-1185">Reference proteome</keyword>
<organism evidence="2 3">
    <name type="scientific">Rhodocollybia butyracea</name>
    <dbReference type="NCBI Taxonomy" id="206335"/>
    <lineage>
        <taxon>Eukaryota</taxon>
        <taxon>Fungi</taxon>
        <taxon>Dikarya</taxon>
        <taxon>Basidiomycota</taxon>
        <taxon>Agaricomycotina</taxon>
        <taxon>Agaricomycetes</taxon>
        <taxon>Agaricomycetidae</taxon>
        <taxon>Agaricales</taxon>
        <taxon>Marasmiineae</taxon>
        <taxon>Omphalotaceae</taxon>
        <taxon>Rhodocollybia</taxon>
    </lineage>
</organism>
<feature type="region of interest" description="Disordered" evidence="1">
    <location>
        <begin position="383"/>
        <end position="433"/>
    </location>
</feature>
<feature type="compositionally biased region" description="Polar residues" evidence="1">
    <location>
        <begin position="552"/>
        <end position="571"/>
    </location>
</feature>
<evidence type="ECO:0000256" key="1">
    <source>
        <dbReference type="SAM" id="MobiDB-lite"/>
    </source>
</evidence>
<feature type="compositionally biased region" description="Polar residues" evidence="1">
    <location>
        <begin position="422"/>
        <end position="433"/>
    </location>
</feature>
<feature type="region of interest" description="Disordered" evidence="1">
    <location>
        <begin position="240"/>
        <end position="351"/>
    </location>
</feature>
<evidence type="ECO:0000313" key="3">
    <source>
        <dbReference type="Proteomes" id="UP000772434"/>
    </source>
</evidence>
<proteinExistence type="predicted"/>